<reference evidence="3" key="1">
    <citation type="submission" date="2012-04" db="EMBL/GenBank/DDBJ databases">
        <authorList>
            <person name="Borisov I.G."/>
            <person name="Ivanikova N.V."/>
            <person name="Pinevich A.V."/>
        </authorList>
    </citation>
    <scope>NUCLEOTIDE SEQUENCE</scope>
    <source>
        <strain evidence="3">CALU 1027</strain>
    </source>
</reference>
<dbReference type="Gene3D" id="3.40.50.410">
    <property type="entry name" value="von Willebrand factor, type A domain"/>
    <property type="match status" value="1"/>
</dbReference>
<keyword evidence="1" id="KW-1133">Transmembrane helix</keyword>
<dbReference type="OrthoDB" id="9778037at2"/>
<comment type="caution">
    <text evidence="3">The sequence shown here is derived from an EMBL/GenBank/DDBJ whole genome shotgun (WGS) entry which is preliminary data.</text>
</comment>
<dbReference type="eggNOG" id="COG1721">
    <property type="taxonomic scope" value="Bacteria"/>
</dbReference>
<dbReference type="Pfam" id="PF01882">
    <property type="entry name" value="DUF58"/>
    <property type="match status" value="1"/>
</dbReference>
<dbReference type="InterPro" id="IPR036465">
    <property type="entry name" value="vWFA_dom_sf"/>
</dbReference>
<organism evidence="3 4">
    <name type="scientific">Prochlorothrix hollandica PCC 9006 = CALU 1027</name>
    <dbReference type="NCBI Taxonomy" id="317619"/>
    <lineage>
        <taxon>Bacteria</taxon>
        <taxon>Bacillati</taxon>
        <taxon>Cyanobacteriota</taxon>
        <taxon>Cyanophyceae</taxon>
        <taxon>Prochlorotrichales</taxon>
        <taxon>Prochlorotrichaceae</taxon>
        <taxon>Prochlorothrix</taxon>
    </lineage>
</organism>
<protein>
    <recommendedName>
        <fullName evidence="2">VWFA domain-containing protein</fullName>
    </recommendedName>
</protein>
<dbReference type="EMBL" id="AJTX02000007">
    <property type="protein sequence ID" value="KKI98703.1"/>
    <property type="molecule type" value="Genomic_DNA"/>
</dbReference>
<feature type="domain" description="VWFA" evidence="2">
    <location>
        <begin position="228"/>
        <end position="397"/>
    </location>
</feature>
<feature type="transmembrane region" description="Helical" evidence="1">
    <location>
        <begin position="7"/>
        <end position="25"/>
    </location>
</feature>
<sequence length="434" mass="47916">MVFTLRFYLIFLLGTTIALALAVVIELNLALGLAVLFDGALVLVAAADSWRVRGQRISLSRSLDPRLSIGRDNPISLTLTTTQAATVQIQDQHPTGLSSTGLPCLAHLPPQSQHYLTYTVQPTQRGVLQWGDVQIRQRSPGGLVWHSWTLPQAATTQVYPDLVGLRDLSIRLTLQSSGSIRQAQRRGIGTEFAELRDYGAGDDLRFVDWKATARRGRPLVRVLEPEQEQTLIILLDRGRLMTAQVQGMRRFDWAMNTALSLAVAGLNRGDRVGLGVFDREVHTWIPPQRSNTHLSHLIEALTPLEPVLLEPDYLGAVTTVLNHQSRRALVVVLTDLVDAIASADLLAALTRLSPRYLPFCVALRDPLMDSMATTPTSDIDSAYGRAVALDLLAQRRLAFAQLKQRGVMVLDAPAPQVSTDLVDAYLRLKTRNRL</sequence>
<evidence type="ECO:0000259" key="2">
    <source>
        <dbReference type="SMART" id="SM00327"/>
    </source>
</evidence>
<keyword evidence="1" id="KW-0472">Membrane</keyword>
<name>A0A0M2PVJ4_PROHO</name>
<dbReference type="RefSeq" id="WP_017712195.1">
    <property type="nucleotide sequence ID" value="NZ_KB235936.1"/>
</dbReference>
<keyword evidence="1" id="KW-0812">Transmembrane</keyword>
<proteinExistence type="predicted"/>
<gene>
    <name evidence="3" type="ORF">PROH_17830</name>
</gene>
<dbReference type="InterPro" id="IPR002881">
    <property type="entry name" value="DUF58"/>
</dbReference>
<dbReference type="InterPro" id="IPR002035">
    <property type="entry name" value="VWF_A"/>
</dbReference>
<evidence type="ECO:0000313" key="4">
    <source>
        <dbReference type="Proteomes" id="UP000034681"/>
    </source>
</evidence>
<dbReference type="AlphaFoldDB" id="A0A0M2PVJ4"/>
<accession>A0A0M2PVJ4</accession>
<dbReference type="SUPFAM" id="SSF53300">
    <property type="entry name" value="vWA-like"/>
    <property type="match status" value="1"/>
</dbReference>
<dbReference type="SMART" id="SM00327">
    <property type="entry name" value="VWA"/>
    <property type="match status" value="1"/>
</dbReference>
<dbReference type="PANTHER" id="PTHR33608">
    <property type="entry name" value="BLL2464 PROTEIN"/>
    <property type="match status" value="1"/>
</dbReference>
<evidence type="ECO:0000313" key="3">
    <source>
        <dbReference type="EMBL" id="KKI98703.1"/>
    </source>
</evidence>
<keyword evidence="4" id="KW-1185">Reference proteome</keyword>
<dbReference type="PANTHER" id="PTHR33608:SF3">
    <property type="entry name" value="SLR2013 PROTEIN"/>
    <property type="match status" value="1"/>
</dbReference>
<evidence type="ECO:0000256" key="1">
    <source>
        <dbReference type="SAM" id="Phobius"/>
    </source>
</evidence>
<dbReference type="STRING" id="317619.GCA_000332315_01700"/>
<dbReference type="Proteomes" id="UP000034681">
    <property type="component" value="Unassembled WGS sequence"/>
</dbReference>